<keyword evidence="1" id="KW-0812">Transmembrane</keyword>
<proteinExistence type="predicted"/>
<keyword evidence="1" id="KW-0472">Membrane</keyword>
<evidence type="ECO:0000256" key="1">
    <source>
        <dbReference type="SAM" id="Phobius"/>
    </source>
</evidence>
<gene>
    <name evidence="2" type="ORF">UW26_C0042G0008</name>
</gene>
<dbReference type="AlphaFoldDB" id="A0A0G1GQ36"/>
<reference evidence="2 3" key="1">
    <citation type="journal article" date="2015" name="Nature">
        <title>rRNA introns, odd ribosomes, and small enigmatic genomes across a large radiation of phyla.</title>
        <authorList>
            <person name="Brown C.T."/>
            <person name="Hug L.A."/>
            <person name="Thomas B.C."/>
            <person name="Sharon I."/>
            <person name="Castelle C.J."/>
            <person name="Singh A."/>
            <person name="Wilkins M.J."/>
            <person name="Williams K.H."/>
            <person name="Banfield J.F."/>
        </authorList>
    </citation>
    <scope>NUCLEOTIDE SEQUENCE [LARGE SCALE GENOMIC DNA]</scope>
</reference>
<evidence type="ECO:0000313" key="3">
    <source>
        <dbReference type="Proteomes" id="UP000034097"/>
    </source>
</evidence>
<organism evidence="2 3">
    <name type="scientific">Candidatus Collierbacteria bacterium GW2011_GWF1_44_12</name>
    <dbReference type="NCBI Taxonomy" id="1618402"/>
    <lineage>
        <taxon>Bacteria</taxon>
        <taxon>Candidatus Collieribacteriota</taxon>
    </lineage>
</organism>
<name>A0A0G1GQ36_9BACT</name>
<dbReference type="EMBL" id="LCHQ01000042">
    <property type="protein sequence ID" value="KKT36635.1"/>
    <property type="molecule type" value="Genomic_DNA"/>
</dbReference>
<feature type="transmembrane region" description="Helical" evidence="1">
    <location>
        <begin position="29"/>
        <end position="55"/>
    </location>
</feature>
<comment type="caution">
    <text evidence="2">The sequence shown here is derived from an EMBL/GenBank/DDBJ whole genome shotgun (WGS) entry which is preliminary data.</text>
</comment>
<evidence type="ECO:0000313" key="2">
    <source>
        <dbReference type="EMBL" id="KKT36635.1"/>
    </source>
</evidence>
<keyword evidence="1" id="KW-1133">Transmembrane helix</keyword>
<sequence>MLLLLIGFLAVSFFARFLAYDVKYVDGGTVHYVTGFGVAILIMVSLCGGAMTTFFGSMFLPTKTVANDPIRLETMNLGEPTIEGRFFLGTGHISTDEYYVYRFYEGDRLRDGKVIRYDDYEALVYLIRDQEPGSAYLVTYRRDWKWDWEKYLAFTPFYTVERVYEFHVPVDSIVPSIDIQ</sequence>
<dbReference type="Proteomes" id="UP000034097">
    <property type="component" value="Unassembled WGS sequence"/>
</dbReference>
<protein>
    <submittedName>
        <fullName evidence="2">Uncharacterized protein</fullName>
    </submittedName>
</protein>
<accession>A0A0G1GQ36</accession>